<dbReference type="InterPro" id="IPR010104">
    <property type="entry name" value="TonB_rcpt_bac"/>
</dbReference>
<feature type="chain" id="PRO_5009207756" evidence="6">
    <location>
        <begin position="40"/>
        <end position="896"/>
    </location>
</feature>
<evidence type="ECO:0000259" key="8">
    <source>
        <dbReference type="Pfam" id="PF07715"/>
    </source>
</evidence>
<dbReference type="PANTHER" id="PTHR40980:SF4">
    <property type="entry name" value="TONB-DEPENDENT RECEPTOR-LIKE BETA-BARREL DOMAIN-CONTAINING PROTEIN"/>
    <property type="match status" value="1"/>
</dbReference>
<dbReference type="GO" id="GO:0009279">
    <property type="term" value="C:cell outer membrane"/>
    <property type="evidence" value="ECO:0007669"/>
    <property type="project" value="UniProtKB-SubCell"/>
</dbReference>
<dbReference type="InterPro" id="IPR012910">
    <property type="entry name" value="Plug_dom"/>
</dbReference>
<sequence length="896" mass="96785">MNTTITGTTSSRAQHRLVLKAGVAVLAAAGLLSAFPVMAQEASAPAPAPAAAQAPVADPNVSVVTVTGMRRAAESAQKIKQDADNVMDSIVADDIGKFPDTNVAQTLARVTGVQVSRNAGEADTVLIRGLPGIATLLNGREMFTTTGRYIQLADIPSTMLQRVDVYKSQSADLVEGGIAGVIDVRTNRPFDFKEFTASAQVGGKNKDKANATDPELSGMVSNRWNTGIGEVGALFGVSSVKDRFAEERVFQTFPIFKGGAADPTLTGPDLVGLQNIHGQRKRQAANYAFQWKPNADLEVYAEGLYSTLKRTTDTDFFVGLPWNTPDAVRVTRIPGTNQTETINSTNTFTILSTQVLGSKTTSSQHAVGAKWRVTPGLRVSSELAVTDSKYDWSNPILDTSTTADSAYIKTNAGKSPFAQYTGSGLTDPSKITLLQFFDRYGYDRGKSTDWRADGTWTPEADGLFKDVSFGVRTNERKANSIKSEEGSVPATAGVTMASVPGLACTTPGMSENYGTAGWSTPCGSYLINNTASVRQIATGSSAPKNIDPASFFSNTEKNYAAYVKTRVGFDLGQYPVEGVIGVRVSKTDATIDANNTTFDTDGKPVYTATTSKSSGTEVLPSANFKLEIRKDLLARFAYNKTLTRPNFSDLNPATAYIRPNGTTNVASATGGNPGLKPFTGQNFDTTLEWYFARTGSLSGTVFRHNFDGYIVNRVVSETFQGVPYNVTRPTNSDKGHLQGVEVAYQQFYDGLPGWLSGFGLQANVTYTEGGVTSATNPAQSDKPFQGMSRLSYNIVGLYEKDEWSARLAYNWRSKYVLTYGDTPDAANLAGKDLTVAPVSSLDGSLSYKVNKHVTVNLTGTNLLNFKYRDYWDNENDFPRDTRRYDRTLGLSMNLKY</sequence>
<name>A0A1E7WVK2_9BURK</name>
<dbReference type="InterPro" id="IPR036942">
    <property type="entry name" value="Beta-barrel_TonB_sf"/>
</dbReference>
<feature type="domain" description="TonB-dependent receptor-like beta-barrel" evidence="7">
    <location>
        <begin position="399"/>
        <end position="862"/>
    </location>
</feature>
<keyword evidence="10" id="KW-1185">Reference proteome</keyword>
<feature type="domain" description="TonB-dependent receptor plug" evidence="8">
    <location>
        <begin position="80"/>
        <end position="181"/>
    </location>
</feature>
<dbReference type="InterPro" id="IPR037066">
    <property type="entry name" value="Plug_dom_sf"/>
</dbReference>
<evidence type="ECO:0000256" key="1">
    <source>
        <dbReference type="ARBA" id="ARBA00004442"/>
    </source>
</evidence>
<dbReference type="Pfam" id="PF00593">
    <property type="entry name" value="TonB_dep_Rec_b-barrel"/>
    <property type="match status" value="1"/>
</dbReference>
<dbReference type="AlphaFoldDB" id="A0A1E7WVK2"/>
<dbReference type="NCBIfam" id="TIGR01782">
    <property type="entry name" value="TonB-Xanth-Caul"/>
    <property type="match status" value="1"/>
</dbReference>
<protein>
    <submittedName>
        <fullName evidence="9">Vitamin B12 transporter BtuB</fullName>
    </submittedName>
</protein>
<dbReference type="PATRIC" id="fig|762836.4.peg.1738"/>
<evidence type="ECO:0000256" key="2">
    <source>
        <dbReference type="ARBA" id="ARBA00009810"/>
    </source>
</evidence>
<reference evidence="10" key="1">
    <citation type="journal article" date="2016" name="Front. Microbiol.">
        <title>Molecular Keys to the Janthinobacterium and Duganella spp. Interaction with the Plant Pathogen Fusarium graminearum.</title>
        <authorList>
            <person name="Haack F.S."/>
            <person name="Poehlein A."/>
            <person name="Kroger C."/>
            <person name="Voigt C.A."/>
            <person name="Piepenbring M."/>
            <person name="Bode H.B."/>
            <person name="Daniel R."/>
            <person name="Schafer W."/>
            <person name="Streit W.R."/>
        </authorList>
    </citation>
    <scope>NUCLEOTIDE SEQUENCE [LARGE SCALE GENOMIC DNA]</scope>
    <source>
        <strain evidence="10">T54</strain>
    </source>
</reference>
<keyword evidence="5" id="KW-0798">TonB box</keyword>
<keyword evidence="3 5" id="KW-0472">Membrane</keyword>
<evidence type="ECO:0000256" key="4">
    <source>
        <dbReference type="ARBA" id="ARBA00023237"/>
    </source>
</evidence>
<accession>A0A1E7WVK2</accession>
<dbReference type="CDD" id="cd01347">
    <property type="entry name" value="ligand_gated_channel"/>
    <property type="match status" value="1"/>
</dbReference>
<dbReference type="InterPro" id="IPR000531">
    <property type="entry name" value="Beta-barrel_TonB"/>
</dbReference>
<dbReference type="RefSeq" id="WP_070247377.1">
    <property type="nucleotide sequence ID" value="NZ_LROM01000071.1"/>
</dbReference>
<dbReference type="SUPFAM" id="SSF56935">
    <property type="entry name" value="Porins"/>
    <property type="match status" value="1"/>
</dbReference>
<keyword evidence="4" id="KW-0998">Cell outer membrane</keyword>
<evidence type="ECO:0000313" key="9">
    <source>
        <dbReference type="EMBL" id="OFA03851.1"/>
    </source>
</evidence>
<organism evidence="9 10">
    <name type="scientific">Duganella phyllosphaerae</name>
    <dbReference type="NCBI Taxonomy" id="762836"/>
    <lineage>
        <taxon>Bacteria</taxon>
        <taxon>Pseudomonadati</taxon>
        <taxon>Pseudomonadota</taxon>
        <taxon>Betaproteobacteria</taxon>
        <taxon>Burkholderiales</taxon>
        <taxon>Oxalobacteraceae</taxon>
        <taxon>Telluria group</taxon>
        <taxon>Duganella</taxon>
    </lineage>
</organism>
<dbReference type="OrthoDB" id="5476657at2"/>
<dbReference type="Gene3D" id="2.170.130.10">
    <property type="entry name" value="TonB-dependent receptor, plug domain"/>
    <property type="match status" value="1"/>
</dbReference>
<evidence type="ECO:0000313" key="10">
    <source>
        <dbReference type="Proteomes" id="UP000175989"/>
    </source>
</evidence>
<dbReference type="Gene3D" id="2.40.170.20">
    <property type="entry name" value="TonB-dependent receptor, beta-barrel domain"/>
    <property type="match status" value="1"/>
</dbReference>
<comment type="caution">
    <text evidence="9">The sequence shown here is derived from an EMBL/GenBank/DDBJ whole genome shotgun (WGS) entry which is preliminary data.</text>
</comment>
<dbReference type="Proteomes" id="UP000175989">
    <property type="component" value="Unassembled WGS sequence"/>
</dbReference>
<dbReference type="Pfam" id="PF07715">
    <property type="entry name" value="Plug"/>
    <property type="match status" value="1"/>
</dbReference>
<evidence type="ECO:0000259" key="7">
    <source>
        <dbReference type="Pfam" id="PF00593"/>
    </source>
</evidence>
<dbReference type="PANTHER" id="PTHR40980">
    <property type="entry name" value="PLUG DOMAIN-CONTAINING PROTEIN"/>
    <property type="match status" value="1"/>
</dbReference>
<comment type="similarity">
    <text evidence="2 5">Belongs to the TonB-dependent receptor family.</text>
</comment>
<keyword evidence="6" id="KW-0732">Signal</keyword>
<evidence type="ECO:0000256" key="6">
    <source>
        <dbReference type="SAM" id="SignalP"/>
    </source>
</evidence>
<comment type="subcellular location">
    <subcellularLocation>
        <location evidence="1 5">Cell outer membrane</location>
    </subcellularLocation>
</comment>
<evidence type="ECO:0000256" key="3">
    <source>
        <dbReference type="ARBA" id="ARBA00023136"/>
    </source>
</evidence>
<dbReference type="EMBL" id="LROM01000071">
    <property type="protein sequence ID" value="OFA03851.1"/>
    <property type="molecule type" value="Genomic_DNA"/>
</dbReference>
<feature type="signal peptide" evidence="6">
    <location>
        <begin position="1"/>
        <end position="39"/>
    </location>
</feature>
<gene>
    <name evidence="9" type="primary">btuB_1</name>
    <name evidence="9" type="ORF">DUPY_16660</name>
</gene>
<evidence type="ECO:0000256" key="5">
    <source>
        <dbReference type="RuleBase" id="RU003357"/>
    </source>
</evidence>
<proteinExistence type="inferred from homology"/>